<organism evidence="1 2">
    <name type="scientific">Populus alba x Populus x berolinensis</name>
    <dbReference type="NCBI Taxonomy" id="444605"/>
    <lineage>
        <taxon>Eukaryota</taxon>
        <taxon>Viridiplantae</taxon>
        <taxon>Streptophyta</taxon>
        <taxon>Embryophyta</taxon>
        <taxon>Tracheophyta</taxon>
        <taxon>Spermatophyta</taxon>
        <taxon>Magnoliopsida</taxon>
        <taxon>eudicotyledons</taxon>
        <taxon>Gunneridae</taxon>
        <taxon>Pentapetalae</taxon>
        <taxon>rosids</taxon>
        <taxon>fabids</taxon>
        <taxon>Malpighiales</taxon>
        <taxon>Salicaceae</taxon>
        <taxon>Saliceae</taxon>
        <taxon>Populus</taxon>
    </lineage>
</organism>
<dbReference type="EMBL" id="JAQIZT010000015">
    <property type="protein sequence ID" value="KAJ6969421.1"/>
    <property type="molecule type" value="Genomic_DNA"/>
</dbReference>
<comment type="caution">
    <text evidence="1">The sequence shown here is derived from an EMBL/GenBank/DDBJ whole genome shotgun (WGS) entry which is preliminary data.</text>
</comment>
<sequence length="77" mass="8257">MVKSSTSYYCSDKTGGESFQCLVSTGFQMSLSSLQNTPQSIHSRFIPSRKKKGSTKLNSETDSTIEDSALVLGQGAS</sequence>
<dbReference type="Proteomes" id="UP001164929">
    <property type="component" value="Chromosome 15"/>
</dbReference>
<proteinExistence type="predicted"/>
<gene>
    <name evidence="1" type="ORF">NC653_034062</name>
</gene>
<keyword evidence="2" id="KW-1185">Reference proteome</keyword>
<name>A0AAD6LM17_9ROSI</name>
<accession>A0AAD6LM17</accession>
<evidence type="ECO:0000313" key="1">
    <source>
        <dbReference type="EMBL" id="KAJ6969421.1"/>
    </source>
</evidence>
<dbReference type="AlphaFoldDB" id="A0AAD6LM17"/>
<protein>
    <submittedName>
        <fullName evidence="1">Uncharacterized protein</fullName>
    </submittedName>
</protein>
<reference evidence="1" key="1">
    <citation type="journal article" date="2023" name="Mol. Ecol. Resour.">
        <title>Chromosome-level genome assembly of a triploid poplar Populus alba 'Berolinensis'.</title>
        <authorList>
            <person name="Chen S."/>
            <person name="Yu Y."/>
            <person name="Wang X."/>
            <person name="Wang S."/>
            <person name="Zhang T."/>
            <person name="Zhou Y."/>
            <person name="He R."/>
            <person name="Meng N."/>
            <person name="Wang Y."/>
            <person name="Liu W."/>
            <person name="Liu Z."/>
            <person name="Liu J."/>
            <person name="Guo Q."/>
            <person name="Huang H."/>
            <person name="Sederoff R.R."/>
            <person name="Wang G."/>
            <person name="Qu G."/>
            <person name="Chen S."/>
        </authorList>
    </citation>
    <scope>NUCLEOTIDE SEQUENCE</scope>
    <source>
        <strain evidence="1">SC-2020</strain>
    </source>
</reference>
<evidence type="ECO:0000313" key="2">
    <source>
        <dbReference type="Proteomes" id="UP001164929"/>
    </source>
</evidence>